<evidence type="ECO:0000256" key="1">
    <source>
        <dbReference type="ARBA" id="ARBA00001353"/>
    </source>
</evidence>
<evidence type="ECO:0000256" key="4">
    <source>
        <dbReference type="ARBA" id="ARBA00022909"/>
    </source>
</evidence>
<dbReference type="NCBIfam" id="TIGR00526">
    <property type="entry name" value="folB_dom"/>
    <property type="match status" value="1"/>
</dbReference>
<comment type="function">
    <text evidence="6">Catalyzes the conversion of 7,8-dihydroneopterin to 6-hydroxymethyl-7,8-dihydropterin.</text>
</comment>
<evidence type="ECO:0000256" key="3">
    <source>
        <dbReference type="ARBA" id="ARBA00005708"/>
    </source>
</evidence>
<dbReference type="Gene3D" id="3.30.1130.10">
    <property type="match status" value="1"/>
</dbReference>
<protein>
    <recommendedName>
        <fullName evidence="6">7,8-dihydroneopterin aldolase</fullName>
        <ecNumber evidence="6">4.1.2.25</ecNumber>
    </recommendedName>
</protein>
<evidence type="ECO:0000313" key="8">
    <source>
        <dbReference type="EMBL" id="GBC98187.1"/>
    </source>
</evidence>
<dbReference type="GO" id="GO:0046654">
    <property type="term" value="P:tetrahydrofolate biosynthetic process"/>
    <property type="evidence" value="ECO:0007669"/>
    <property type="project" value="UniProtKB-UniRule"/>
</dbReference>
<feature type="domain" description="Dihydroneopterin aldolase/epimerase" evidence="7">
    <location>
        <begin position="4"/>
        <end position="117"/>
    </location>
</feature>
<evidence type="ECO:0000259" key="7">
    <source>
        <dbReference type="SMART" id="SM00905"/>
    </source>
</evidence>
<dbReference type="UniPathway" id="UPA00077">
    <property type="reaction ID" value="UER00154"/>
</dbReference>
<evidence type="ECO:0000256" key="2">
    <source>
        <dbReference type="ARBA" id="ARBA00005013"/>
    </source>
</evidence>
<evidence type="ECO:0000256" key="5">
    <source>
        <dbReference type="ARBA" id="ARBA00023239"/>
    </source>
</evidence>
<dbReference type="Proteomes" id="UP000236173">
    <property type="component" value="Unassembled WGS sequence"/>
</dbReference>
<dbReference type="InterPro" id="IPR006156">
    <property type="entry name" value="Dihydroneopterin_aldolase"/>
</dbReference>
<dbReference type="InterPro" id="IPR043133">
    <property type="entry name" value="GTP-CH-I_C/QueF"/>
</dbReference>
<dbReference type="CDD" id="cd00534">
    <property type="entry name" value="DHNA_DHNTPE"/>
    <property type="match status" value="1"/>
</dbReference>
<comment type="pathway">
    <text evidence="2 6">Cofactor biosynthesis; tetrahydrofolate biosynthesis; 2-amino-4-hydroxy-6-hydroxymethyl-7,8-dihydropteridine diphosphate from 7,8-dihydroneopterin triphosphate: step 3/4.</text>
</comment>
<name>A0A2H5XAQ6_9BACT</name>
<evidence type="ECO:0000313" key="9">
    <source>
        <dbReference type="Proteomes" id="UP000236173"/>
    </source>
</evidence>
<dbReference type="SUPFAM" id="SSF55620">
    <property type="entry name" value="Tetrahydrobiopterin biosynthesis enzymes-like"/>
    <property type="match status" value="1"/>
</dbReference>
<evidence type="ECO:0000256" key="6">
    <source>
        <dbReference type="RuleBase" id="RU362079"/>
    </source>
</evidence>
<dbReference type="EMBL" id="BEHT01000007">
    <property type="protein sequence ID" value="GBC98187.1"/>
    <property type="molecule type" value="Genomic_DNA"/>
</dbReference>
<dbReference type="AlphaFoldDB" id="A0A2H5XAQ6"/>
<sequence length="123" mass="14061">MDWLLVKGLTTLSKVGCLPVEQRVPQPIEVDIALQLDLRDAAQTDSIKRALDYRQVCEVVRELLERNSYKLLETAAYDIAQQLLERFPQVQRVRVEVRKPHPPIPVPLQWAGVQVELSRHAAS</sequence>
<dbReference type="InterPro" id="IPR006157">
    <property type="entry name" value="FolB_dom"/>
</dbReference>
<proteinExistence type="inferred from homology"/>
<reference evidence="9" key="1">
    <citation type="submission" date="2017-09" db="EMBL/GenBank/DDBJ databases">
        <title>Metaegenomics of thermophilic ammonia-oxidizing enrichment culture.</title>
        <authorList>
            <person name="Kato S."/>
            <person name="Suzuki K."/>
        </authorList>
    </citation>
    <scope>NUCLEOTIDE SEQUENCE [LARGE SCALE GENOMIC DNA]</scope>
</reference>
<accession>A0A2H5XAQ6</accession>
<dbReference type="EC" id="4.1.2.25" evidence="6"/>
<keyword evidence="4 6" id="KW-0289">Folate biosynthesis</keyword>
<gene>
    <name evidence="8" type="primary">folB</name>
    <name evidence="8" type="ORF">HRbin17_00686</name>
</gene>
<comment type="catalytic activity">
    <reaction evidence="1 6">
        <text>7,8-dihydroneopterin = 6-hydroxymethyl-7,8-dihydropterin + glycolaldehyde</text>
        <dbReference type="Rhea" id="RHEA:10540"/>
        <dbReference type="ChEBI" id="CHEBI:17001"/>
        <dbReference type="ChEBI" id="CHEBI:17071"/>
        <dbReference type="ChEBI" id="CHEBI:44841"/>
        <dbReference type="EC" id="4.1.2.25"/>
    </reaction>
</comment>
<keyword evidence="5 6" id="KW-0456">Lyase</keyword>
<dbReference type="NCBIfam" id="TIGR00525">
    <property type="entry name" value="folB"/>
    <property type="match status" value="1"/>
</dbReference>
<organism evidence="8 9">
    <name type="scientific">Candidatus Fervidibacter japonicus</name>
    <dbReference type="NCBI Taxonomy" id="2035412"/>
    <lineage>
        <taxon>Bacteria</taxon>
        <taxon>Candidatus Fervidibacterota</taxon>
        <taxon>Candidatus Fervidibacter</taxon>
    </lineage>
</organism>
<comment type="caution">
    <text evidence="8">The sequence shown here is derived from an EMBL/GenBank/DDBJ whole genome shotgun (WGS) entry which is preliminary data.</text>
</comment>
<dbReference type="PANTHER" id="PTHR42844">
    <property type="entry name" value="DIHYDRONEOPTERIN ALDOLASE 1-RELATED"/>
    <property type="match status" value="1"/>
</dbReference>
<comment type="similarity">
    <text evidence="3 6">Belongs to the DHNA family.</text>
</comment>
<dbReference type="SMART" id="SM00905">
    <property type="entry name" value="FolB"/>
    <property type="match status" value="1"/>
</dbReference>
<dbReference type="PANTHER" id="PTHR42844:SF1">
    <property type="entry name" value="DIHYDRONEOPTERIN ALDOLASE 1-RELATED"/>
    <property type="match status" value="1"/>
</dbReference>
<dbReference type="GO" id="GO:0005737">
    <property type="term" value="C:cytoplasm"/>
    <property type="evidence" value="ECO:0007669"/>
    <property type="project" value="TreeGrafter"/>
</dbReference>
<dbReference type="GO" id="GO:0004150">
    <property type="term" value="F:dihydroneopterin aldolase activity"/>
    <property type="evidence" value="ECO:0007669"/>
    <property type="project" value="UniProtKB-UniRule"/>
</dbReference>
<dbReference type="GO" id="GO:0046656">
    <property type="term" value="P:folic acid biosynthetic process"/>
    <property type="evidence" value="ECO:0007669"/>
    <property type="project" value="UniProtKB-UniRule"/>
</dbReference>
<dbReference type="Pfam" id="PF02152">
    <property type="entry name" value="FolB"/>
    <property type="match status" value="1"/>
</dbReference>